<feature type="non-terminal residue" evidence="1">
    <location>
        <position position="1"/>
    </location>
</feature>
<organism evidence="1 2">
    <name type="scientific">Gigaspora margarita</name>
    <dbReference type="NCBI Taxonomy" id="4874"/>
    <lineage>
        <taxon>Eukaryota</taxon>
        <taxon>Fungi</taxon>
        <taxon>Fungi incertae sedis</taxon>
        <taxon>Mucoromycota</taxon>
        <taxon>Glomeromycotina</taxon>
        <taxon>Glomeromycetes</taxon>
        <taxon>Diversisporales</taxon>
        <taxon>Gigasporaceae</taxon>
        <taxon>Gigaspora</taxon>
    </lineage>
</organism>
<protein>
    <submittedName>
        <fullName evidence="1">19907_t:CDS:1</fullName>
    </submittedName>
</protein>
<dbReference type="Proteomes" id="UP000789901">
    <property type="component" value="Unassembled WGS sequence"/>
</dbReference>
<proteinExistence type="predicted"/>
<dbReference type="EMBL" id="CAJVQB010131060">
    <property type="protein sequence ID" value="CAG8853933.1"/>
    <property type="molecule type" value="Genomic_DNA"/>
</dbReference>
<reference evidence="1 2" key="1">
    <citation type="submission" date="2021-06" db="EMBL/GenBank/DDBJ databases">
        <authorList>
            <person name="Kallberg Y."/>
            <person name="Tangrot J."/>
            <person name="Rosling A."/>
        </authorList>
    </citation>
    <scope>NUCLEOTIDE SEQUENCE [LARGE SCALE GENOMIC DNA]</scope>
    <source>
        <strain evidence="1 2">120-4 pot B 10/14</strain>
    </source>
</reference>
<accession>A0ABN7XHS9</accession>
<sequence>CMQRFLTPIILKMQWDKINQSVYYIANKVVQEDIESLDNNNDQNYSSQEYSANDLQAMFKQMFYQETENQLSCSLSVQYLSVLGKDLMEKNLTILEQKVNYGKIHGMYKKALSKALQTYSKSEELIDLLQEFVDNSDKSDESDESDHE</sequence>
<evidence type="ECO:0000313" key="1">
    <source>
        <dbReference type="EMBL" id="CAG8853933.1"/>
    </source>
</evidence>
<keyword evidence="2" id="KW-1185">Reference proteome</keyword>
<gene>
    <name evidence="1" type="ORF">GMARGA_LOCUS42754</name>
</gene>
<name>A0ABN7XHS9_GIGMA</name>
<comment type="caution">
    <text evidence="1">The sequence shown here is derived from an EMBL/GenBank/DDBJ whole genome shotgun (WGS) entry which is preliminary data.</text>
</comment>
<feature type="non-terminal residue" evidence="1">
    <location>
        <position position="148"/>
    </location>
</feature>
<evidence type="ECO:0000313" key="2">
    <source>
        <dbReference type="Proteomes" id="UP000789901"/>
    </source>
</evidence>